<evidence type="ECO:0000259" key="6">
    <source>
        <dbReference type="Pfam" id="PF00394"/>
    </source>
</evidence>
<evidence type="ECO:0008006" key="11">
    <source>
        <dbReference type="Google" id="ProtNLM"/>
    </source>
</evidence>
<dbReference type="InterPro" id="IPR002355">
    <property type="entry name" value="Cu_oxidase_Cu_BS"/>
</dbReference>
<evidence type="ECO:0000259" key="8">
    <source>
        <dbReference type="Pfam" id="PF07732"/>
    </source>
</evidence>
<dbReference type="InterPro" id="IPR011706">
    <property type="entry name" value="Cu-oxidase_C"/>
</dbReference>
<evidence type="ECO:0000256" key="4">
    <source>
        <dbReference type="ARBA" id="ARBA00023008"/>
    </source>
</evidence>
<evidence type="ECO:0000256" key="1">
    <source>
        <dbReference type="ARBA" id="ARBA00010609"/>
    </source>
</evidence>
<organism evidence="9 10">
    <name type="scientific">Fonsecaea multimorphosa CBS 102226</name>
    <dbReference type="NCBI Taxonomy" id="1442371"/>
    <lineage>
        <taxon>Eukaryota</taxon>
        <taxon>Fungi</taxon>
        <taxon>Dikarya</taxon>
        <taxon>Ascomycota</taxon>
        <taxon>Pezizomycotina</taxon>
        <taxon>Eurotiomycetes</taxon>
        <taxon>Chaetothyriomycetidae</taxon>
        <taxon>Chaetothyriales</taxon>
        <taxon>Herpotrichiellaceae</taxon>
        <taxon>Fonsecaea</taxon>
    </lineage>
</organism>
<dbReference type="Pfam" id="PF07732">
    <property type="entry name" value="Cu-oxidase_3"/>
    <property type="match status" value="1"/>
</dbReference>
<dbReference type="OrthoDB" id="2121828at2759"/>
<feature type="domain" description="Plastocyanin-like" evidence="6">
    <location>
        <begin position="253"/>
        <end position="418"/>
    </location>
</feature>
<dbReference type="InterPro" id="IPR008972">
    <property type="entry name" value="Cupredoxin"/>
</dbReference>
<feature type="region of interest" description="Disordered" evidence="5">
    <location>
        <begin position="676"/>
        <end position="695"/>
    </location>
</feature>
<dbReference type="RefSeq" id="XP_016635905.1">
    <property type="nucleotide sequence ID" value="XM_016772435.1"/>
</dbReference>
<feature type="domain" description="Plastocyanin-like" evidence="7">
    <location>
        <begin position="546"/>
        <end position="644"/>
    </location>
</feature>
<name>A0A0D2K769_9EURO</name>
<dbReference type="AlphaFoldDB" id="A0A0D2K769"/>
<dbReference type="PROSITE" id="PS00080">
    <property type="entry name" value="MULTICOPPER_OXIDASE2"/>
    <property type="match status" value="1"/>
</dbReference>
<dbReference type="InterPro" id="IPR011707">
    <property type="entry name" value="Cu-oxidase-like_N"/>
</dbReference>
<keyword evidence="3" id="KW-0560">Oxidoreductase</keyword>
<dbReference type="InterPro" id="IPR045087">
    <property type="entry name" value="Cu-oxidase_fam"/>
</dbReference>
<dbReference type="CDD" id="cd13854">
    <property type="entry name" value="CuRO_1_MaLCC_like"/>
    <property type="match status" value="1"/>
</dbReference>
<dbReference type="GO" id="GO:0016491">
    <property type="term" value="F:oxidoreductase activity"/>
    <property type="evidence" value="ECO:0007669"/>
    <property type="project" value="UniProtKB-KW"/>
</dbReference>
<accession>A0A0D2K769</accession>
<gene>
    <name evidence="9" type="ORF">Z520_01921</name>
</gene>
<dbReference type="VEuPathDB" id="FungiDB:Z520_01921"/>
<sequence length="695" mass="79211">MAPIRRLWMGIVYFFDFLTNSPSQLYPSENTPDLQIPVQPVQPIQPQATKYPIFNPPDELEDEPFRCEYPDYPEKDGWRACNTKTDRQCWLQNIKTGQKFDIHTDYENNGPKGIVRHYYLELAESTRNPDGFGNLPVQLFNDSFPGPRIQACWGDQVHITINNTLVGKTPDEGNGTTVHWHGFRQLHTGYMDGVNAVTQCPIAPNTSFTYIFNITQYGTSWYHSHYSLQYAAGALGPLTVYGPMSKNFDHQLYPVIMSDWLHKSVYQKWDNSIQGKGSQIFIDNILQNGIGQSIPNLLGHWPPQIDIAKKPKFNEVFFQKGVKYLMRLINGAADTTFVFSIDDHKFWVVSTDFVAIEPYYTDHVVVGIGQRYNIIVDANPERYTRDHSYWIRTIPAKNCSSLAPGAPVPDNRTGIVRYTLSDELPSTQMGNFKPNCSDETYWRNITPIVPWEVSTSRKYVDPLYLTIEEMQGFPYWPCNQTVFRFDLVPKHPMWLNFSEPTLFNLDQNFSKKGWLAVVDTQDTPAEDWVQLTIISGPKKGGAPLLPHPVPKVPGAFIPGFHPIHLHGHDFAVLDQCVPTDNSEECDVSNANLTLHNPPRRDVAFLPDGGYLIIAFRADNPGVWIMHCHIAFHASSGLAVQIVENGHKIDFPPFVEEEFADMCRRWDDWNPRIHDSSDPCGYLDPDEEPLQTDSGI</sequence>
<dbReference type="GO" id="GO:0005507">
    <property type="term" value="F:copper ion binding"/>
    <property type="evidence" value="ECO:0007669"/>
    <property type="project" value="InterPro"/>
</dbReference>
<comment type="similarity">
    <text evidence="1">Belongs to the multicopper oxidase family.</text>
</comment>
<evidence type="ECO:0000256" key="2">
    <source>
        <dbReference type="ARBA" id="ARBA00022723"/>
    </source>
</evidence>
<evidence type="ECO:0000313" key="10">
    <source>
        <dbReference type="Proteomes" id="UP000053411"/>
    </source>
</evidence>
<keyword evidence="2" id="KW-0479">Metal-binding</keyword>
<dbReference type="PANTHER" id="PTHR11709">
    <property type="entry name" value="MULTI-COPPER OXIDASE"/>
    <property type="match status" value="1"/>
</dbReference>
<dbReference type="GeneID" id="27707667"/>
<evidence type="ECO:0000259" key="7">
    <source>
        <dbReference type="Pfam" id="PF07731"/>
    </source>
</evidence>
<dbReference type="Gene3D" id="2.60.40.420">
    <property type="entry name" value="Cupredoxins - blue copper proteins"/>
    <property type="match status" value="3"/>
</dbReference>
<evidence type="ECO:0000256" key="3">
    <source>
        <dbReference type="ARBA" id="ARBA00023002"/>
    </source>
</evidence>
<feature type="domain" description="Plastocyanin-like" evidence="8">
    <location>
        <begin position="124"/>
        <end position="243"/>
    </location>
</feature>
<keyword evidence="10" id="KW-1185">Reference proteome</keyword>
<dbReference type="PANTHER" id="PTHR11709:SF71">
    <property type="entry name" value="OXIDOREDUCTASE TPCJ"/>
    <property type="match status" value="1"/>
</dbReference>
<dbReference type="PROSITE" id="PS00079">
    <property type="entry name" value="MULTICOPPER_OXIDASE1"/>
    <property type="match status" value="1"/>
</dbReference>
<dbReference type="CDD" id="cd13880">
    <property type="entry name" value="CuRO_2_MaLCC_like"/>
    <property type="match status" value="1"/>
</dbReference>
<evidence type="ECO:0000256" key="5">
    <source>
        <dbReference type="SAM" id="MobiDB-lite"/>
    </source>
</evidence>
<dbReference type="Proteomes" id="UP000053411">
    <property type="component" value="Unassembled WGS sequence"/>
</dbReference>
<evidence type="ECO:0000313" key="9">
    <source>
        <dbReference type="EMBL" id="KIY01783.1"/>
    </source>
</evidence>
<dbReference type="SUPFAM" id="SSF49503">
    <property type="entry name" value="Cupredoxins"/>
    <property type="match status" value="3"/>
</dbReference>
<reference evidence="9 10" key="1">
    <citation type="submission" date="2015-01" db="EMBL/GenBank/DDBJ databases">
        <title>The Genome Sequence of Fonsecaea multimorphosa CBS 102226.</title>
        <authorList>
            <consortium name="The Broad Institute Genomics Platform"/>
            <person name="Cuomo C."/>
            <person name="de Hoog S."/>
            <person name="Gorbushina A."/>
            <person name="Stielow B."/>
            <person name="Teixiera M."/>
            <person name="Abouelleil A."/>
            <person name="Chapman S.B."/>
            <person name="Priest M."/>
            <person name="Young S.K."/>
            <person name="Wortman J."/>
            <person name="Nusbaum C."/>
            <person name="Birren B."/>
        </authorList>
    </citation>
    <scope>NUCLEOTIDE SEQUENCE [LARGE SCALE GENOMIC DNA]</scope>
    <source>
        <strain evidence="9 10">CBS 102226</strain>
    </source>
</reference>
<dbReference type="InterPro" id="IPR001117">
    <property type="entry name" value="Cu-oxidase_2nd"/>
</dbReference>
<dbReference type="InterPro" id="IPR033138">
    <property type="entry name" value="Cu_oxidase_CS"/>
</dbReference>
<protein>
    <recommendedName>
        <fullName evidence="11">Laccase</fullName>
    </recommendedName>
</protein>
<dbReference type="EMBL" id="KN848064">
    <property type="protein sequence ID" value="KIY01783.1"/>
    <property type="molecule type" value="Genomic_DNA"/>
</dbReference>
<dbReference type="STRING" id="1442371.A0A0D2K769"/>
<dbReference type="Pfam" id="PF07731">
    <property type="entry name" value="Cu-oxidase_2"/>
    <property type="match status" value="1"/>
</dbReference>
<proteinExistence type="inferred from homology"/>
<keyword evidence="4" id="KW-0186">Copper</keyword>
<dbReference type="Pfam" id="PF00394">
    <property type="entry name" value="Cu-oxidase"/>
    <property type="match status" value="1"/>
</dbReference>